<dbReference type="SMART" id="SM00554">
    <property type="entry name" value="FAS1"/>
    <property type="match status" value="1"/>
</dbReference>
<evidence type="ECO:0000259" key="2">
    <source>
        <dbReference type="PROSITE" id="PS50213"/>
    </source>
</evidence>
<feature type="signal peptide" evidence="1">
    <location>
        <begin position="1"/>
        <end position="25"/>
    </location>
</feature>
<dbReference type="Proteomes" id="UP000320235">
    <property type="component" value="Unassembled WGS sequence"/>
</dbReference>
<name>A0A543FK94_9MICO</name>
<evidence type="ECO:0000256" key="1">
    <source>
        <dbReference type="SAM" id="SignalP"/>
    </source>
</evidence>
<dbReference type="InterPro" id="IPR050904">
    <property type="entry name" value="Adhesion/Biosynth-related"/>
</dbReference>
<dbReference type="AlphaFoldDB" id="A0A543FK94"/>
<reference evidence="3 4" key="1">
    <citation type="submission" date="2019-06" db="EMBL/GenBank/DDBJ databases">
        <title>Sequencing the genomes of 1000 actinobacteria strains.</title>
        <authorList>
            <person name="Klenk H.-P."/>
        </authorList>
    </citation>
    <scope>NUCLEOTIDE SEQUENCE [LARGE SCALE GENOMIC DNA]</scope>
    <source>
        <strain evidence="3 4">DSM 105492</strain>
    </source>
</reference>
<dbReference type="SUPFAM" id="SSF82153">
    <property type="entry name" value="FAS1 domain"/>
    <property type="match status" value="1"/>
</dbReference>
<gene>
    <name evidence="3" type="ORF">FB391_0548</name>
</gene>
<evidence type="ECO:0000313" key="4">
    <source>
        <dbReference type="Proteomes" id="UP000320235"/>
    </source>
</evidence>
<sequence length="202" mass="20506">MKKSRLAVAAVAALALVFAATPAQALGGAQAHGGSAPAGTIVDVAVAASGGGTPDSNPWDYDILVQAVLATGLNGALADTSQTYTVFAPNDRAFLRLVTDLTGTAPASEADALAAITSTFTAAQISNILLYHVVAGQKLGPIKVLTSRSLTMANGGTVQPRGITLRDETPALSDPRLVLWAINIQATNGVIHTIDRVLVPAS</sequence>
<dbReference type="RefSeq" id="WP_141892739.1">
    <property type="nucleotide sequence ID" value="NZ_BAABLH010000001.1"/>
</dbReference>
<dbReference type="GO" id="GO:0005615">
    <property type="term" value="C:extracellular space"/>
    <property type="evidence" value="ECO:0007669"/>
    <property type="project" value="TreeGrafter"/>
</dbReference>
<dbReference type="PROSITE" id="PS50213">
    <property type="entry name" value="FAS1"/>
    <property type="match status" value="1"/>
</dbReference>
<dbReference type="Gene3D" id="2.30.180.10">
    <property type="entry name" value="FAS1 domain"/>
    <property type="match status" value="1"/>
</dbReference>
<dbReference type="OrthoDB" id="3370067at2"/>
<keyword evidence="4" id="KW-1185">Reference proteome</keyword>
<feature type="chain" id="PRO_5021906563" evidence="1">
    <location>
        <begin position="26"/>
        <end position="202"/>
    </location>
</feature>
<organism evidence="3 4">
    <name type="scientific">Microbacterium kyungheense</name>
    <dbReference type="NCBI Taxonomy" id="1263636"/>
    <lineage>
        <taxon>Bacteria</taxon>
        <taxon>Bacillati</taxon>
        <taxon>Actinomycetota</taxon>
        <taxon>Actinomycetes</taxon>
        <taxon>Micrococcales</taxon>
        <taxon>Microbacteriaceae</taxon>
        <taxon>Microbacterium</taxon>
    </lineage>
</organism>
<accession>A0A543FK94</accession>
<keyword evidence="1" id="KW-0732">Signal</keyword>
<feature type="domain" description="FAS1" evidence="2">
    <location>
        <begin position="48"/>
        <end position="198"/>
    </location>
</feature>
<dbReference type="InterPro" id="IPR036378">
    <property type="entry name" value="FAS1_dom_sf"/>
</dbReference>
<protein>
    <submittedName>
        <fullName evidence="3">Putative surface protein with fasciclin (FAS1) repeats</fullName>
    </submittedName>
</protein>
<dbReference type="Pfam" id="PF02469">
    <property type="entry name" value="Fasciclin"/>
    <property type="match status" value="1"/>
</dbReference>
<dbReference type="PANTHER" id="PTHR10900:SF77">
    <property type="entry name" value="FI19380P1"/>
    <property type="match status" value="1"/>
</dbReference>
<dbReference type="EMBL" id="VFPE01000001">
    <property type="protein sequence ID" value="TQM34261.1"/>
    <property type="molecule type" value="Genomic_DNA"/>
</dbReference>
<proteinExistence type="predicted"/>
<dbReference type="InterPro" id="IPR000782">
    <property type="entry name" value="FAS1_domain"/>
</dbReference>
<comment type="caution">
    <text evidence="3">The sequence shown here is derived from an EMBL/GenBank/DDBJ whole genome shotgun (WGS) entry which is preliminary data.</text>
</comment>
<dbReference type="PANTHER" id="PTHR10900">
    <property type="entry name" value="PERIOSTIN-RELATED"/>
    <property type="match status" value="1"/>
</dbReference>
<evidence type="ECO:0000313" key="3">
    <source>
        <dbReference type="EMBL" id="TQM34261.1"/>
    </source>
</evidence>